<protein>
    <recommendedName>
        <fullName evidence="1">SMEK domain-containing protein</fullName>
    </recommendedName>
</protein>
<dbReference type="NCBIfam" id="NF033859">
    <property type="entry name" value="SMEK_N"/>
    <property type="match status" value="1"/>
</dbReference>
<evidence type="ECO:0000313" key="3">
    <source>
        <dbReference type="Proteomes" id="UP000214689"/>
    </source>
</evidence>
<feature type="domain" description="SMEK" evidence="1">
    <location>
        <begin position="3"/>
        <end position="146"/>
    </location>
</feature>
<dbReference type="Proteomes" id="UP000214689">
    <property type="component" value="Chromosome"/>
</dbReference>
<dbReference type="Pfam" id="PF21941">
    <property type="entry name" value="SMEK_N"/>
    <property type="match status" value="1"/>
</dbReference>
<gene>
    <name evidence="2" type="ORF">AXF17_03375</name>
</gene>
<dbReference type="InterPro" id="IPR027417">
    <property type="entry name" value="P-loop_NTPase"/>
</dbReference>
<reference evidence="3" key="1">
    <citation type="submission" date="2016-05" db="EMBL/GenBank/DDBJ databases">
        <authorList>
            <person name="Holder M.E."/>
            <person name="Ajami N.J."/>
            <person name="Petrosino J.F."/>
        </authorList>
    </citation>
    <scope>NUCLEOTIDE SEQUENCE [LARGE SCALE GENOMIC DNA]</scope>
    <source>
        <strain evidence="3">ATCC 700696</strain>
    </source>
</reference>
<dbReference type="InterPro" id="IPR047740">
    <property type="entry name" value="SMEK_dom"/>
</dbReference>
<dbReference type="SUPFAM" id="SSF52540">
    <property type="entry name" value="P-loop containing nucleoside triphosphate hydrolases"/>
    <property type="match status" value="1"/>
</dbReference>
<sequence>MDYIADYIASYKTKIQLLNRQGLFDNATLFELFAENVCSLWFGKTFKNLNLEKSNYPYVDLISEDGKIFIQVSTGNDIPTKIRTTLEKIRDSKKQDSKKITKVFFFMLGNSSAKNVKEFSGKNKIGNIEFNVSENLITTDSVLRRAKNDLDFQIKLFKLLKKDSENIIANADKYLEVIKTSKQLINLNIENLINNEYEIDRTDLIARIKSSKSKYITINGAAGAGKSALCKKLLQDEENILYLRAEKIADAKSTDELWGINITYILKLLGDKKLVIYVDALEFIADLPKTKLDILQELYILASNFSNVIILSTCRTSDKAAFLKIENMFNVESFTVDLLDDHSLALVCEKYGVVKKLAKQNEYSQLLRTPFYLNLIVSKVKNPDELSDINDLRNLIWHKVICLDGVDLPSGINNNDIKKAVIMIVTKRAVEFLSGIYIDEIGTEIRKLLFSHGIITFCDEHRIRLKYDIFEDICFENIFDKNYVECKGDYIHFYSKLSSLGKCSFRRYQIWVENKLFTKRNRDDFLYSILNKDSIPSIWKNQTIIGIVKSEFCSEFFAENGSRFSLELHKEFIKLTNLYAFQANIVQMQYNNVYLKQKPIGKGRENLINMVYKKDSYKNENLKPYIEKLCVDYSSSEHFNDEAGEYTCKILEYYFEEEIKDIQTAYFRNEDKLTRYLSSIYLMTKYAKEWIQSLWKNISNDYLNGDRNVGHIAEKLIKFTLKNTTATLALYIPYELCRLANVYWFTERKIDDNLLFYHNIDDEQNKALGFSKKGSSYHFEFRHIMDNGFLNMICNFSFWIALDWIIDKTNYIALELQKNGKKAITEVEILTEGVRHKKKFLCNPEFWLVGVQENRVHDFISDAIYILGDTILSFLKILTEDEKVDFLLTIKQIILTKSNNIMPLTIINRLGCELNKIIPGYAVCLASNIELIYLDFQKAAILRPDVERKLLENQVMLTMGIPELEHRYKIDLQKVWTLQEYMCSM</sequence>
<name>A0A223ARP6_9FIRM</name>
<evidence type="ECO:0000313" key="2">
    <source>
        <dbReference type="EMBL" id="ASS37589.1"/>
    </source>
</evidence>
<organism evidence="2 3">
    <name type="scientific">Mogibacterium pumilum</name>
    <dbReference type="NCBI Taxonomy" id="86332"/>
    <lineage>
        <taxon>Bacteria</taxon>
        <taxon>Bacillati</taxon>
        <taxon>Bacillota</taxon>
        <taxon>Clostridia</taxon>
        <taxon>Peptostreptococcales</taxon>
        <taxon>Anaerovoracaceae</taxon>
        <taxon>Mogibacterium</taxon>
    </lineage>
</organism>
<evidence type="ECO:0000259" key="1">
    <source>
        <dbReference type="Pfam" id="PF21941"/>
    </source>
</evidence>
<dbReference type="AlphaFoldDB" id="A0A223ARP6"/>
<keyword evidence="3" id="KW-1185">Reference proteome</keyword>
<dbReference type="OrthoDB" id="1946806at2"/>
<accession>A0A223ARP6</accession>
<dbReference type="EMBL" id="CP016199">
    <property type="protein sequence ID" value="ASS37589.1"/>
    <property type="molecule type" value="Genomic_DNA"/>
</dbReference>
<proteinExistence type="predicted"/>